<comment type="similarity">
    <text evidence="2">Belongs to the short-chain dehydrogenases/reductases (SDR) family.</text>
</comment>
<dbReference type="Pfam" id="PF00106">
    <property type="entry name" value="adh_short"/>
    <property type="match status" value="1"/>
</dbReference>
<comment type="caution">
    <text evidence="3">The sequence shown here is derived from an EMBL/GenBank/DDBJ whole genome shotgun (WGS) entry which is preliminary data.</text>
</comment>
<dbReference type="PANTHER" id="PTHR43157:SF31">
    <property type="entry name" value="PHOSPHATIDYLINOSITOL-GLYCAN BIOSYNTHESIS CLASS F PROTEIN"/>
    <property type="match status" value="1"/>
</dbReference>
<keyword evidence="1" id="KW-0560">Oxidoreductase</keyword>
<organism evidence="3 4">
    <name type="scientific">Gordonia jacobaea</name>
    <dbReference type="NCBI Taxonomy" id="122202"/>
    <lineage>
        <taxon>Bacteria</taxon>
        <taxon>Bacillati</taxon>
        <taxon>Actinomycetota</taxon>
        <taxon>Actinomycetes</taxon>
        <taxon>Mycobacteriales</taxon>
        <taxon>Gordoniaceae</taxon>
        <taxon>Gordonia</taxon>
    </lineage>
</organism>
<dbReference type="EMBL" id="LDTZ01000028">
    <property type="protein sequence ID" value="KNA89294.1"/>
    <property type="molecule type" value="Genomic_DNA"/>
</dbReference>
<dbReference type="InterPro" id="IPR002347">
    <property type="entry name" value="SDR_fam"/>
</dbReference>
<sequence>MNPSSRYAALTGQTVLITGASSGIGRATAVAAADAGARVLLAVRDRNRGAAVAQTLRGGLSEHAVVEVDLADLDSICRGAASVTEPVDILVNNAGVSSPTLQHTADGFEMQFGTNHLGHFAWTALLLPRVRSRIVTVASQAERASRLDLDDVNWARRAYNPARAYADSKMANLLFTFELARRLATANSPVTAFAAHPGLVTTAIYDRDPGTRPGVWDRLVPVLGQSPQAGALPVMLAATGELPAGSFTGPRHLFHMRGGAQVIRASKRARAAGVAQRLWDLSEDMTSIEIVV</sequence>
<evidence type="ECO:0000313" key="4">
    <source>
        <dbReference type="Proteomes" id="UP000037247"/>
    </source>
</evidence>
<dbReference type="SUPFAM" id="SSF51735">
    <property type="entry name" value="NAD(P)-binding Rossmann-fold domains"/>
    <property type="match status" value="1"/>
</dbReference>
<dbReference type="Gene3D" id="3.40.50.720">
    <property type="entry name" value="NAD(P)-binding Rossmann-like Domain"/>
    <property type="match status" value="1"/>
</dbReference>
<evidence type="ECO:0000313" key="3">
    <source>
        <dbReference type="EMBL" id="KNA89294.1"/>
    </source>
</evidence>
<proteinExistence type="inferred from homology"/>
<accession>A0ABR5I6I8</accession>
<name>A0ABR5I6I8_9ACTN</name>
<evidence type="ECO:0000256" key="1">
    <source>
        <dbReference type="ARBA" id="ARBA00023002"/>
    </source>
</evidence>
<dbReference type="RefSeq" id="WP_049701041.1">
    <property type="nucleotide sequence ID" value="NZ_JAQDQF010000001.1"/>
</dbReference>
<gene>
    <name evidence="3" type="ORF">ABW18_21815</name>
</gene>
<evidence type="ECO:0008006" key="5">
    <source>
        <dbReference type="Google" id="ProtNLM"/>
    </source>
</evidence>
<dbReference type="PRINTS" id="PR00081">
    <property type="entry name" value="GDHRDH"/>
</dbReference>
<evidence type="ECO:0000256" key="2">
    <source>
        <dbReference type="RuleBase" id="RU000363"/>
    </source>
</evidence>
<reference evidence="3 4" key="1">
    <citation type="submission" date="2015-05" db="EMBL/GenBank/DDBJ databases">
        <title>Draft genome sequence of the bacterium Gordonia jacobaea a new member of the Gordonia genus.</title>
        <authorList>
            <person name="Jimenez-Galisteo G."/>
            <person name="Dominguez A."/>
            <person name="Munoz E."/>
            <person name="Vinas M."/>
        </authorList>
    </citation>
    <scope>NUCLEOTIDE SEQUENCE [LARGE SCALE GENOMIC DNA]</scope>
    <source>
        <strain evidence="4">mv1</strain>
    </source>
</reference>
<keyword evidence="4" id="KW-1185">Reference proteome</keyword>
<dbReference type="InterPro" id="IPR036291">
    <property type="entry name" value="NAD(P)-bd_dom_sf"/>
</dbReference>
<dbReference type="PANTHER" id="PTHR43157">
    <property type="entry name" value="PHOSPHATIDYLINOSITOL-GLYCAN BIOSYNTHESIS CLASS F PROTEIN-RELATED"/>
    <property type="match status" value="1"/>
</dbReference>
<protein>
    <recommendedName>
        <fullName evidence="5">Short-chain dehydrogenase</fullName>
    </recommendedName>
</protein>
<dbReference type="PRINTS" id="PR00080">
    <property type="entry name" value="SDRFAMILY"/>
</dbReference>
<dbReference type="Proteomes" id="UP000037247">
    <property type="component" value="Unassembled WGS sequence"/>
</dbReference>